<keyword evidence="7" id="KW-1185">Reference proteome</keyword>
<dbReference type="AlphaFoldDB" id="U6GQ40"/>
<dbReference type="InterPro" id="IPR002735">
    <property type="entry name" value="Transl_init_fac_IF2/IF5_dom"/>
</dbReference>
<organism evidence="6 7">
    <name type="scientific">Eimeria acervulina</name>
    <name type="common">Coccidian parasite</name>
    <dbReference type="NCBI Taxonomy" id="5801"/>
    <lineage>
        <taxon>Eukaryota</taxon>
        <taxon>Sar</taxon>
        <taxon>Alveolata</taxon>
        <taxon>Apicomplexa</taxon>
        <taxon>Conoidasida</taxon>
        <taxon>Coccidia</taxon>
        <taxon>Eucoccidiorida</taxon>
        <taxon>Eimeriorina</taxon>
        <taxon>Eimeriidae</taxon>
        <taxon>Eimeria</taxon>
    </lineage>
</organism>
<evidence type="ECO:0000256" key="1">
    <source>
        <dbReference type="ARBA" id="ARBA00010397"/>
    </source>
</evidence>
<dbReference type="GeneID" id="25274145"/>
<feature type="region of interest" description="Disordered" evidence="4">
    <location>
        <begin position="26"/>
        <end position="76"/>
    </location>
</feature>
<dbReference type="InterPro" id="IPR016190">
    <property type="entry name" value="Transl_init_fac_IF2/IF5_Zn-bd"/>
</dbReference>
<dbReference type="Pfam" id="PF01873">
    <property type="entry name" value="eIF-5_eIF-2B"/>
    <property type="match status" value="1"/>
</dbReference>
<evidence type="ECO:0000256" key="3">
    <source>
        <dbReference type="ARBA" id="ARBA00022917"/>
    </source>
</evidence>
<evidence type="ECO:0000313" key="6">
    <source>
        <dbReference type="EMBL" id="CDI81388.1"/>
    </source>
</evidence>
<dbReference type="GO" id="GO:0031369">
    <property type="term" value="F:translation initiation factor binding"/>
    <property type="evidence" value="ECO:0007669"/>
    <property type="project" value="TreeGrafter"/>
</dbReference>
<accession>U6GQ40</accession>
<reference evidence="6" key="2">
    <citation type="submission" date="2013-10" db="EMBL/GenBank/DDBJ databases">
        <authorList>
            <person name="Aslett M."/>
        </authorList>
    </citation>
    <scope>NUCLEOTIDE SEQUENCE</scope>
    <source>
        <strain evidence="6">Houghton</strain>
    </source>
</reference>
<proteinExistence type="inferred from homology"/>
<dbReference type="InterPro" id="IPR045196">
    <property type="entry name" value="IF2/IF5"/>
</dbReference>
<dbReference type="VEuPathDB" id="ToxoDB:EAH_00060750"/>
<reference evidence="6" key="1">
    <citation type="submission" date="2013-10" db="EMBL/GenBank/DDBJ databases">
        <title>Genomic analysis of the causative agents of coccidiosis in chickens.</title>
        <authorList>
            <person name="Reid A.J."/>
            <person name="Blake D."/>
            <person name="Billington K."/>
            <person name="Browne H."/>
            <person name="Dunn M."/>
            <person name="Hung S."/>
            <person name="Kawahara F."/>
            <person name="Miranda-Saavedra D."/>
            <person name="Mourier T."/>
            <person name="Nagra H."/>
            <person name="Otto T.D."/>
            <person name="Rawlings N."/>
            <person name="Sanchez A."/>
            <person name="Sanders M."/>
            <person name="Subramaniam C."/>
            <person name="Tay Y."/>
            <person name="Dear P."/>
            <person name="Doerig C."/>
            <person name="Gruber A."/>
            <person name="Parkinson J."/>
            <person name="Shirley M."/>
            <person name="Wan K.L."/>
            <person name="Berriman M."/>
            <person name="Tomley F."/>
            <person name="Pain A."/>
        </authorList>
    </citation>
    <scope>NUCLEOTIDE SEQUENCE</scope>
    <source>
        <strain evidence="6">Houghton</strain>
    </source>
</reference>
<dbReference type="PANTHER" id="PTHR23001:SF3">
    <property type="entry name" value="EUKARYOTIC TRANSLATION INITIATION FACTOR 2 SUBUNIT 2"/>
    <property type="match status" value="1"/>
</dbReference>
<dbReference type="SUPFAM" id="SSF100966">
    <property type="entry name" value="Translation initiation factor 2 beta, aIF2beta, N-terminal domain"/>
    <property type="match status" value="1"/>
</dbReference>
<dbReference type="FunFam" id="3.30.30.170:FF:000001">
    <property type="entry name" value="Eukaryotic translation initiation factor 2 subunit"/>
    <property type="match status" value="1"/>
</dbReference>
<dbReference type="PANTHER" id="PTHR23001">
    <property type="entry name" value="EUKARYOTIC TRANSLATION INITIATION FACTOR"/>
    <property type="match status" value="1"/>
</dbReference>
<sequence length="252" mass="27812">MVCMDYCRLGGWRLMLMGLKVSTDASDKREDMGAPPAPEATSAAATEQPAAQAFDFGERRKKKKEKKPEDQADAAAAEGFIDGSGQLFIRGHVYSYEEMLSRIQDLIVKNNPDLAGSKRYTIKPPQVVRVGSKKVAWINFKDICGIMHRPSEHVLQFVLAELGTEGSIAGDGQLVLKGKYGPKHIEALLRKYITEYVTCQMCKSPNTSMTRDSRTRLWHQSCSACGANRSVTTIKSGFHAVGKGERRKAKLG</sequence>
<feature type="domain" description="Translation initiation factor IF2/IF5" evidence="5">
    <location>
        <begin position="117"/>
        <end position="228"/>
    </location>
</feature>
<feature type="compositionally biased region" description="Low complexity" evidence="4">
    <location>
        <begin position="39"/>
        <end position="53"/>
    </location>
</feature>
<dbReference type="SMART" id="SM00653">
    <property type="entry name" value="eIF2B_5"/>
    <property type="match status" value="1"/>
</dbReference>
<evidence type="ECO:0000256" key="2">
    <source>
        <dbReference type="ARBA" id="ARBA00022540"/>
    </source>
</evidence>
<dbReference type="InterPro" id="IPR016189">
    <property type="entry name" value="Transl_init_fac_IF2/IF5_N"/>
</dbReference>
<dbReference type="OrthoDB" id="10255414at2759"/>
<dbReference type="RefSeq" id="XP_013248879.1">
    <property type="nucleotide sequence ID" value="XM_013393425.1"/>
</dbReference>
<name>U6GQ40_EIMAC</name>
<dbReference type="SUPFAM" id="SSF75689">
    <property type="entry name" value="Zinc-binding domain of translation initiation factor 2 beta"/>
    <property type="match status" value="1"/>
</dbReference>
<dbReference type="GO" id="GO:0003743">
    <property type="term" value="F:translation initiation factor activity"/>
    <property type="evidence" value="ECO:0007669"/>
    <property type="project" value="UniProtKB-KW"/>
</dbReference>
<dbReference type="GO" id="GO:0003729">
    <property type="term" value="F:mRNA binding"/>
    <property type="evidence" value="ECO:0007669"/>
    <property type="project" value="TreeGrafter"/>
</dbReference>
<dbReference type="EMBL" id="HG671621">
    <property type="protein sequence ID" value="CDI81388.1"/>
    <property type="molecule type" value="Genomic_DNA"/>
</dbReference>
<dbReference type="Proteomes" id="UP000018050">
    <property type="component" value="Unassembled WGS sequence"/>
</dbReference>
<dbReference type="Gene3D" id="3.30.30.170">
    <property type="match status" value="1"/>
</dbReference>
<protein>
    <submittedName>
        <fullName evidence="6">Translation initiation factor 2 beta, putative</fullName>
    </submittedName>
</protein>
<evidence type="ECO:0000256" key="4">
    <source>
        <dbReference type="SAM" id="MobiDB-lite"/>
    </source>
</evidence>
<evidence type="ECO:0000259" key="5">
    <source>
        <dbReference type="SMART" id="SM00653"/>
    </source>
</evidence>
<comment type="similarity">
    <text evidence="1">Belongs to the eIF-2-beta/eIF-5 family.</text>
</comment>
<dbReference type="GO" id="GO:0005850">
    <property type="term" value="C:eukaryotic translation initiation factor 2 complex"/>
    <property type="evidence" value="ECO:0007669"/>
    <property type="project" value="TreeGrafter"/>
</dbReference>
<dbReference type="OMA" id="WPDYTYE"/>
<gene>
    <name evidence="6" type="ORF">EAH_00060750</name>
</gene>
<keyword evidence="2 6" id="KW-0396">Initiation factor</keyword>
<dbReference type="GO" id="GO:0001731">
    <property type="term" value="P:formation of translation preinitiation complex"/>
    <property type="evidence" value="ECO:0007669"/>
    <property type="project" value="TreeGrafter"/>
</dbReference>
<evidence type="ECO:0000313" key="7">
    <source>
        <dbReference type="Proteomes" id="UP000018050"/>
    </source>
</evidence>
<keyword evidence="3" id="KW-0648">Protein biosynthesis</keyword>